<dbReference type="CDD" id="cd05387">
    <property type="entry name" value="BY-kinase"/>
    <property type="match status" value="1"/>
</dbReference>
<keyword evidence="12 16" id="KW-1133">Transmembrane helix</keyword>
<dbReference type="InterPro" id="IPR025669">
    <property type="entry name" value="AAA_dom"/>
</dbReference>
<dbReference type="PANTHER" id="PTHR32309:SF13">
    <property type="entry name" value="FERRIC ENTEROBACTIN TRANSPORT PROTEIN FEPE"/>
    <property type="match status" value="1"/>
</dbReference>
<dbReference type="Pfam" id="PF13614">
    <property type="entry name" value="AAA_31"/>
    <property type="match status" value="1"/>
</dbReference>
<comment type="similarity">
    <text evidence="3">Belongs to the etk/wzc family.</text>
</comment>
<accession>A0ABT1AU15</accession>
<comment type="subcellular location">
    <subcellularLocation>
        <location evidence="1">Cell inner membrane</location>
        <topology evidence="1">Multi-pass membrane protein</topology>
    </subcellularLocation>
</comment>
<name>A0ABT1AU15_9FLAO</name>
<evidence type="ECO:0000313" key="20">
    <source>
        <dbReference type="EMBL" id="MCO5723341.1"/>
    </source>
</evidence>
<keyword evidence="21" id="KW-1185">Reference proteome</keyword>
<dbReference type="Proteomes" id="UP001206312">
    <property type="component" value="Unassembled WGS sequence"/>
</dbReference>
<dbReference type="InterPro" id="IPR005702">
    <property type="entry name" value="Wzc-like_C"/>
</dbReference>
<evidence type="ECO:0000256" key="16">
    <source>
        <dbReference type="SAM" id="Phobius"/>
    </source>
</evidence>
<evidence type="ECO:0000256" key="15">
    <source>
        <dbReference type="ARBA" id="ARBA00051245"/>
    </source>
</evidence>
<evidence type="ECO:0000256" key="8">
    <source>
        <dbReference type="ARBA" id="ARBA00022692"/>
    </source>
</evidence>
<dbReference type="RefSeq" id="WP_252739719.1">
    <property type="nucleotide sequence ID" value="NZ_JAMXIB010000001.1"/>
</dbReference>
<dbReference type="Pfam" id="PF02706">
    <property type="entry name" value="Wzz"/>
    <property type="match status" value="1"/>
</dbReference>
<dbReference type="InterPro" id="IPR032807">
    <property type="entry name" value="GNVR"/>
</dbReference>
<dbReference type="Gene3D" id="3.40.50.300">
    <property type="entry name" value="P-loop containing nucleotide triphosphate hydrolases"/>
    <property type="match status" value="1"/>
</dbReference>
<dbReference type="InterPro" id="IPR050445">
    <property type="entry name" value="Bact_polysacc_biosynth/exp"/>
</dbReference>
<feature type="domain" description="Tyrosine-protein kinase G-rich" evidence="19">
    <location>
        <begin position="434"/>
        <end position="506"/>
    </location>
</feature>
<dbReference type="InterPro" id="IPR003856">
    <property type="entry name" value="LPS_length_determ_N"/>
</dbReference>
<evidence type="ECO:0000256" key="13">
    <source>
        <dbReference type="ARBA" id="ARBA00023136"/>
    </source>
</evidence>
<reference evidence="20 21" key="1">
    <citation type="submission" date="2022-06" db="EMBL/GenBank/DDBJ databases">
        <authorList>
            <person name="Xuan X."/>
        </authorList>
    </citation>
    <scope>NUCLEOTIDE SEQUENCE [LARGE SCALE GENOMIC DNA]</scope>
    <source>
        <strain evidence="20 21">2V75</strain>
    </source>
</reference>
<evidence type="ECO:0000256" key="5">
    <source>
        <dbReference type="ARBA" id="ARBA00022475"/>
    </source>
</evidence>
<dbReference type="EMBL" id="JAMXIB010000001">
    <property type="protein sequence ID" value="MCO5723341.1"/>
    <property type="molecule type" value="Genomic_DNA"/>
</dbReference>
<dbReference type="InterPro" id="IPR027417">
    <property type="entry name" value="P-loop_NTPase"/>
</dbReference>
<comment type="similarity">
    <text evidence="2">Belongs to the CpsD/CapB family.</text>
</comment>
<comment type="catalytic activity">
    <reaction evidence="15">
        <text>L-tyrosyl-[protein] + ATP = O-phospho-L-tyrosyl-[protein] + ADP + H(+)</text>
        <dbReference type="Rhea" id="RHEA:10596"/>
        <dbReference type="Rhea" id="RHEA-COMP:10136"/>
        <dbReference type="Rhea" id="RHEA-COMP:20101"/>
        <dbReference type="ChEBI" id="CHEBI:15378"/>
        <dbReference type="ChEBI" id="CHEBI:30616"/>
        <dbReference type="ChEBI" id="CHEBI:46858"/>
        <dbReference type="ChEBI" id="CHEBI:61978"/>
        <dbReference type="ChEBI" id="CHEBI:456216"/>
        <dbReference type="EC" id="2.7.10.2"/>
    </reaction>
</comment>
<feature type="transmembrane region" description="Helical" evidence="16">
    <location>
        <begin position="20"/>
        <end position="40"/>
    </location>
</feature>
<evidence type="ECO:0000256" key="9">
    <source>
        <dbReference type="ARBA" id="ARBA00022741"/>
    </source>
</evidence>
<keyword evidence="9" id="KW-0547">Nucleotide-binding</keyword>
<dbReference type="NCBIfam" id="TIGR01007">
    <property type="entry name" value="eps_fam"/>
    <property type="match status" value="1"/>
</dbReference>
<dbReference type="Pfam" id="PF13807">
    <property type="entry name" value="GNVR"/>
    <property type="match status" value="1"/>
</dbReference>
<evidence type="ECO:0000256" key="4">
    <source>
        <dbReference type="ARBA" id="ARBA00011903"/>
    </source>
</evidence>
<dbReference type="EC" id="2.7.10.2" evidence="4"/>
<evidence type="ECO:0000256" key="12">
    <source>
        <dbReference type="ARBA" id="ARBA00022989"/>
    </source>
</evidence>
<gene>
    <name evidence="20" type="ORF">NG653_00635</name>
</gene>
<dbReference type="PANTHER" id="PTHR32309">
    <property type="entry name" value="TYROSINE-PROTEIN KINASE"/>
    <property type="match status" value="1"/>
</dbReference>
<evidence type="ECO:0000256" key="3">
    <source>
        <dbReference type="ARBA" id="ARBA00008883"/>
    </source>
</evidence>
<keyword evidence="14" id="KW-0829">Tyrosine-protein kinase</keyword>
<organism evidence="20 21">
    <name type="scientific">Robiginitalea marina</name>
    <dbReference type="NCBI Taxonomy" id="2954105"/>
    <lineage>
        <taxon>Bacteria</taxon>
        <taxon>Pseudomonadati</taxon>
        <taxon>Bacteroidota</taxon>
        <taxon>Flavobacteriia</taxon>
        <taxon>Flavobacteriales</taxon>
        <taxon>Flavobacteriaceae</taxon>
        <taxon>Robiginitalea</taxon>
    </lineage>
</organism>
<protein>
    <recommendedName>
        <fullName evidence="4">non-specific protein-tyrosine kinase</fullName>
        <ecNumber evidence="4">2.7.10.2</ecNumber>
    </recommendedName>
</protein>
<feature type="domain" description="AAA" evidence="18">
    <location>
        <begin position="589"/>
        <end position="720"/>
    </location>
</feature>
<evidence type="ECO:0000259" key="19">
    <source>
        <dbReference type="Pfam" id="PF13807"/>
    </source>
</evidence>
<dbReference type="GO" id="GO:0004715">
    <property type="term" value="F:non-membrane spanning protein tyrosine kinase activity"/>
    <property type="evidence" value="ECO:0007669"/>
    <property type="project" value="UniProtKB-EC"/>
</dbReference>
<evidence type="ECO:0000259" key="17">
    <source>
        <dbReference type="Pfam" id="PF02706"/>
    </source>
</evidence>
<comment type="caution">
    <text evidence="20">The sequence shown here is derived from an EMBL/GenBank/DDBJ whole genome shotgun (WGS) entry which is preliminary data.</text>
</comment>
<evidence type="ECO:0000256" key="14">
    <source>
        <dbReference type="ARBA" id="ARBA00023137"/>
    </source>
</evidence>
<feature type="domain" description="Polysaccharide chain length determinant N-terminal" evidence="17">
    <location>
        <begin position="5"/>
        <end position="99"/>
    </location>
</feature>
<keyword evidence="5" id="KW-1003">Cell membrane</keyword>
<evidence type="ECO:0000256" key="7">
    <source>
        <dbReference type="ARBA" id="ARBA00022679"/>
    </source>
</evidence>
<keyword evidence="6" id="KW-0997">Cell inner membrane</keyword>
<dbReference type="SUPFAM" id="SSF52540">
    <property type="entry name" value="P-loop containing nucleoside triphosphate hydrolases"/>
    <property type="match status" value="1"/>
</dbReference>
<evidence type="ECO:0000256" key="6">
    <source>
        <dbReference type="ARBA" id="ARBA00022519"/>
    </source>
</evidence>
<keyword evidence="13 16" id="KW-0472">Membrane</keyword>
<evidence type="ECO:0000313" key="21">
    <source>
        <dbReference type="Proteomes" id="UP001206312"/>
    </source>
</evidence>
<keyword evidence="11" id="KW-0067">ATP-binding</keyword>
<evidence type="ECO:0000256" key="2">
    <source>
        <dbReference type="ARBA" id="ARBA00007316"/>
    </source>
</evidence>
<proteinExistence type="inferred from homology"/>
<keyword evidence="8 16" id="KW-0812">Transmembrane</keyword>
<evidence type="ECO:0000256" key="10">
    <source>
        <dbReference type="ARBA" id="ARBA00022777"/>
    </source>
</evidence>
<keyword evidence="10" id="KW-0418">Kinase</keyword>
<evidence type="ECO:0000256" key="1">
    <source>
        <dbReference type="ARBA" id="ARBA00004429"/>
    </source>
</evidence>
<keyword evidence="7 20" id="KW-0808">Transferase</keyword>
<evidence type="ECO:0000256" key="11">
    <source>
        <dbReference type="ARBA" id="ARBA00022840"/>
    </source>
</evidence>
<sequence>MFQKNEIDYKELIKPYTKHWKWFVLSLVTAVALAILYIRYATPEYAVQAKIQILEDQGSASELSAFSDLSMLTGGNIQVEDEIEVLNSRSNFVEVVKKLGLNSKVMAQGRIHDSEIYDNPPVTLDFLGPDSLLYRAKGRFVIKILSDTKFWLAEDSDAPGKEYVFGSTITSELGDFVITPTAATIGNQAGKEFEIVLNPIEEVAQAYQKKMVISITNELSSIITLSLDEPVQQKGIDIVNALIDTYNQNAVKDKKEIADRTEAFINDRITEMYSELSTVDESAEAYKSSRGIATDVASQSNINLNLSAASRQELRNAEVQLNLATQIKNYIDSQSGFEVLPVNIGLNDPNIAGVTSSYNDLVQRRNNLLTSSNERNPTIVNLDQQLTSLKRSLQSSLESMINNLTLQVNNLSGQLSRITAQIYSAPGQERAIRDIDRERQITETLYLYLLQKREEAQITYASSSPKSKIIDWAYGTSPDPVSPKKPIILLAAMILGLLAPFSLIYLNQLLDNKVHNKVGLEKLVGSIPVLAELPRLGKNERTLVNSGDRSVLAESLRILRTNLDYLLKTKKKTEGANVIFVTSSVPAEGKTFVASNLAMIYAKANKKVLLLGGDIRNPKINQFYSGKNVDSLNRGSANKDNKGLTDYLVNDFMTPREVISSMLVTDQTVDIIHSGKLMPNPAELLMSDRMGELFEEVRKHYDYIIVDTAPLMVVSDTMMISKYADLVLYVTRADVTETKVLEFPLKMHEEGKLNGLSFVVNGVKDTNLGYGGKYGYGYGKTTKKWWKV</sequence>
<evidence type="ECO:0000259" key="18">
    <source>
        <dbReference type="Pfam" id="PF13614"/>
    </source>
</evidence>